<reference evidence="1" key="1">
    <citation type="submission" date="2024-09" db="EMBL/GenBank/DDBJ databases">
        <title>Black Yeasts Isolated from many extreme environments.</title>
        <authorList>
            <person name="Coleine C."/>
            <person name="Stajich J.E."/>
            <person name="Selbmann L."/>
        </authorList>
    </citation>
    <scope>NUCLEOTIDE SEQUENCE</scope>
    <source>
        <strain evidence="1">CCFEE 5737</strain>
    </source>
</reference>
<dbReference type="EMBL" id="JAWDJW010001777">
    <property type="protein sequence ID" value="KAK3078578.1"/>
    <property type="molecule type" value="Genomic_DNA"/>
</dbReference>
<name>A0ACC3DPW6_9PEZI</name>
<protein>
    <submittedName>
        <fullName evidence="1">Uncharacterized protein</fullName>
    </submittedName>
</protein>
<dbReference type="Proteomes" id="UP001186974">
    <property type="component" value="Unassembled WGS sequence"/>
</dbReference>
<sequence>MSRPSVTSPSPQALAAVSILEKPLPATQDTSQRDVPAVQPEPQLPAYYTWTKPKNPSATLLALPAELRLRILRESTWLKKPLDWQRHFSHFKLLYAPALVCEQMYEESREVLWTEHVVRIAFCLPMYANKAFGSIRSFREGKLPPVTVRGMVRRLEVEVNLLLDDEVPFSVSEILKLVNRLEEWKFVGLRSLRVEIVSRRSSWALDEKHVQHIRGWLERSPLQLKLKSLEKCELVVLVDGGEVVVHSGSNI</sequence>
<gene>
    <name evidence="1" type="ORF">LTS18_007153</name>
</gene>
<keyword evidence="2" id="KW-1185">Reference proteome</keyword>
<accession>A0ACC3DPW6</accession>
<evidence type="ECO:0000313" key="1">
    <source>
        <dbReference type="EMBL" id="KAK3078578.1"/>
    </source>
</evidence>
<organism evidence="1 2">
    <name type="scientific">Coniosporium uncinatum</name>
    <dbReference type="NCBI Taxonomy" id="93489"/>
    <lineage>
        <taxon>Eukaryota</taxon>
        <taxon>Fungi</taxon>
        <taxon>Dikarya</taxon>
        <taxon>Ascomycota</taxon>
        <taxon>Pezizomycotina</taxon>
        <taxon>Dothideomycetes</taxon>
        <taxon>Dothideomycetes incertae sedis</taxon>
        <taxon>Coniosporium</taxon>
    </lineage>
</organism>
<proteinExistence type="predicted"/>
<comment type="caution">
    <text evidence="1">The sequence shown here is derived from an EMBL/GenBank/DDBJ whole genome shotgun (WGS) entry which is preliminary data.</text>
</comment>
<evidence type="ECO:0000313" key="2">
    <source>
        <dbReference type="Proteomes" id="UP001186974"/>
    </source>
</evidence>